<feature type="compositionally biased region" description="Polar residues" evidence="1">
    <location>
        <begin position="179"/>
        <end position="188"/>
    </location>
</feature>
<feature type="compositionally biased region" description="Basic residues" evidence="1">
    <location>
        <begin position="36"/>
        <end position="52"/>
    </location>
</feature>
<dbReference type="VEuPathDB" id="VectorBase:AARA016769"/>
<evidence type="ECO:0000313" key="3">
    <source>
        <dbReference type="Proteomes" id="UP000075840"/>
    </source>
</evidence>
<dbReference type="RefSeq" id="XP_040163238.1">
    <property type="nucleotide sequence ID" value="XM_040307304.1"/>
</dbReference>
<reference evidence="2" key="1">
    <citation type="submission" date="2022-08" db="UniProtKB">
        <authorList>
            <consortium name="EnsemblMetazoa"/>
        </authorList>
    </citation>
    <scope>IDENTIFICATION</scope>
    <source>
        <strain evidence="2">Dongola</strain>
    </source>
</reference>
<feature type="compositionally biased region" description="Low complexity" evidence="1">
    <location>
        <begin position="131"/>
        <end position="148"/>
    </location>
</feature>
<feature type="region of interest" description="Disordered" evidence="1">
    <location>
        <begin position="359"/>
        <end position="379"/>
    </location>
</feature>
<dbReference type="RefSeq" id="XP_040163236.1">
    <property type="nucleotide sequence ID" value="XM_040307302.1"/>
</dbReference>
<sequence length="1343" mass="143654">MAKGAKRKTKWVSLSLANANTKTSNATGSDSEQTQVHHHQQQHHGEGHRHKMHNGATSLAAKVGKEFAPRTDVIIEEQQQHQQKEMQGNERVQEQSGNRTDTSTGSDCVAGSERRPIGSYHRRRPPPYNNSRTSWSGGAASSGSNNGRSGHYHRNGYYGNGGGYYGAGKRSHYEHYPRRQQTSASTNRTTSGEGGETGGTTINDDEYTRITTPRQDVLFKKGYLSRPKPSVATASTSNTGSSSIAATTSEGSDGGNGGSNSISTTESITSEYGGSYAADGSQLIDYSYPCIPCGYFTETGVLVMNGFAVDNNGFSYFNGGQTYIYPPNYNNCQPSPPTDTTSAGDQTTDSMLYANDNATDETNANESTDLLDGSSPNHAPPVGDVEAVAQYDSNTAAVGAYGECGDTAGDGQFYANGALPTLEQVPEEIIPNGEPQLAGELMAADAAAAATAAGAVCDVQEPQDYSENGFFPYTNGYDFAQFYNSLCYPNWFMDQCRMYDDAGLPLYCGGEYAMTNEEVYGHQPSFKKRKKRFRTFEEMPAINGNSYDVGNATSAMVLEPNATGSETTECVPESQVPSKDAPLQSYQLNADVQEFQPAALPVANSLPNATKIGAVCTTSNDKVDHHSTKPGNAQPVARNRHPVAPKASKSTSKVVVAVPAAAHAAVTSESATAPNPSPVPVGGKPTSSKANRKKDLIESTLAFAAQNIDLTRPKAAASVSHESDLCWTTIDRNGRKKRVASELPEQDAVTAPGAEKESAAEERANTKHTNGDTVQPVAPTQAAPTTVECSTVPDANGNREQPTKSKKKTHKHKRQQLRKSVGNFSKQPLEGFQLIEPDFSSSAAGHRRGRSGDKAGRAETITPKASNEEATQNVEVSNEKQPSSASDGPEQGTASCEGASRVAEEVAEVATTDAVYCDKESDSVPAEVSPTEENVALEVEEVIAQKVIPSLAVAVEEKTNLNETETEMHHQQTMSVDVEQLGAREQEPEVEVIAEGVIEESKNDSKSVAQEPEVVEELLNHVAEGDVKILQQPTELDIPLTNHCVEEPIVPHDLDESSAVLSHPVEKNQTMDVQLTIDTHVLTSAAKQLTISSVSSPKLPTLEEDETEEQADGADDGIGSEGDDARPKRGSVSGAGYTESIDSGLQSPAPCGGVASPETSSMVSSIESQPASGESSQSALTQVVGSWLLRKLEVHETEELFVLPSNPLLIQRLERFHQLQRRERRERLRGAITSESEGDEDEEYDLEGEDTDSDYMSDGQGRLDRTQSDDANSSQPGSPLNSTQQEGADAASKTLPNDAQTAQTLLVGLDESKRQAPAVHASGEHKSATMVHRAADSKRCSIM</sequence>
<dbReference type="RefSeq" id="XP_040163235.1">
    <property type="nucleotide sequence ID" value="XM_040307301.1"/>
</dbReference>
<dbReference type="RefSeq" id="XP_040163237.1">
    <property type="nucleotide sequence ID" value="XM_040307303.1"/>
</dbReference>
<protein>
    <submittedName>
        <fullName evidence="2">Uncharacterized protein</fullName>
    </submittedName>
</protein>
<feature type="compositionally biased region" description="Polar residues" evidence="1">
    <location>
        <begin position="863"/>
        <end position="886"/>
    </location>
</feature>
<feature type="compositionally biased region" description="Polar residues" evidence="1">
    <location>
        <begin position="1269"/>
        <end position="1286"/>
    </location>
</feature>
<feature type="region of interest" description="Disordered" evidence="1">
    <location>
        <begin position="737"/>
        <end position="905"/>
    </location>
</feature>
<feature type="region of interest" description="Disordered" evidence="1">
    <location>
        <begin position="1"/>
        <end position="52"/>
    </location>
</feature>
<dbReference type="EnsemblMetazoa" id="AARA016769-RA">
    <property type="protein sequence ID" value="AARA016769-PA"/>
    <property type="gene ID" value="AARA016769"/>
</dbReference>
<feature type="region of interest" description="Disordered" evidence="1">
    <location>
        <begin position="1227"/>
        <end position="1343"/>
    </location>
</feature>
<keyword evidence="3" id="KW-1185">Reference proteome</keyword>
<feature type="compositionally biased region" description="Basic residues" evidence="1">
    <location>
        <begin position="1"/>
        <end position="10"/>
    </location>
</feature>
<accession>A0A2C9GPY9</accession>
<feature type="compositionally biased region" description="Polar residues" evidence="1">
    <location>
        <begin position="1294"/>
        <end position="1304"/>
    </location>
</feature>
<feature type="compositionally biased region" description="Basic and acidic residues" evidence="1">
    <location>
        <begin position="754"/>
        <end position="765"/>
    </location>
</feature>
<dbReference type="VEuPathDB" id="VectorBase:AARA21_010395"/>
<name>A0A2C9GPY9_ANOAR</name>
<evidence type="ECO:0000313" key="2">
    <source>
        <dbReference type="EnsemblMetazoa" id="AARA016769-PA"/>
    </source>
</evidence>
<feature type="region of interest" description="Disordered" evidence="1">
    <location>
        <begin position="227"/>
        <end position="265"/>
    </location>
</feature>
<organism evidence="2 3">
    <name type="scientific">Anopheles arabiensis</name>
    <name type="common">Mosquito</name>
    <dbReference type="NCBI Taxonomy" id="7173"/>
    <lineage>
        <taxon>Eukaryota</taxon>
        <taxon>Metazoa</taxon>
        <taxon>Ecdysozoa</taxon>
        <taxon>Arthropoda</taxon>
        <taxon>Hexapoda</taxon>
        <taxon>Insecta</taxon>
        <taxon>Pterygota</taxon>
        <taxon>Neoptera</taxon>
        <taxon>Endopterygota</taxon>
        <taxon>Diptera</taxon>
        <taxon>Nematocera</taxon>
        <taxon>Culicoidea</taxon>
        <taxon>Culicidae</taxon>
        <taxon>Anophelinae</taxon>
        <taxon>Anopheles</taxon>
    </lineage>
</organism>
<dbReference type="EMBL" id="APCN01003282">
    <property type="status" value="NOT_ANNOTATED_CDS"/>
    <property type="molecule type" value="Genomic_DNA"/>
</dbReference>
<dbReference type="RefSeq" id="XP_040163239.1">
    <property type="nucleotide sequence ID" value="XM_040307305.1"/>
</dbReference>
<feature type="compositionally biased region" description="Acidic residues" evidence="1">
    <location>
        <begin position="1102"/>
        <end position="1115"/>
    </location>
</feature>
<feature type="region of interest" description="Disordered" evidence="1">
    <location>
        <begin position="77"/>
        <end position="148"/>
    </location>
</feature>
<dbReference type="RefSeq" id="XP_040163240.1">
    <property type="nucleotide sequence ID" value="XM_040307306.1"/>
</dbReference>
<feature type="region of interest" description="Disordered" evidence="1">
    <location>
        <begin position="175"/>
        <end position="213"/>
    </location>
</feature>
<feature type="region of interest" description="Disordered" evidence="1">
    <location>
        <begin position="665"/>
        <end position="691"/>
    </location>
</feature>
<feature type="compositionally biased region" description="Polar residues" evidence="1">
    <location>
        <begin position="94"/>
        <end position="106"/>
    </location>
</feature>
<feature type="compositionally biased region" description="Polar residues" evidence="1">
    <location>
        <begin position="1157"/>
        <end position="1177"/>
    </location>
</feature>
<feature type="compositionally biased region" description="Low complexity" evidence="1">
    <location>
        <begin position="230"/>
        <end position="251"/>
    </location>
</feature>
<evidence type="ECO:0000256" key="1">
    <source>
        <dbReference type="SAM" id="MobiDB-lite"/>
    </source>
</evidence>
<feature type="compositionally biased region" description="Basic residues" evidence="1">
    <location>
        <begin position="804"/>
        <end position="817"/>
    </location>
</feature>
<dbReference type="GeneID" id="120900386"/>
<feature type="compositionally biased region" description="Acidic residues" evidence="1">
    <location>
        <begin position="1236"/>
        <end position="1255"/>
    </location>
</feature>
<dbReference type="Proteomes" id="UP000075840">
    <property type="component" value="Unassembled WGS sequence"/>
</dbReference>
<feature type="compositionally biased region" description="Polar residues" evidence="1">
    <location>
        <begin position="15"/>
        <end position="32"/>
    </location>
</feature>
<feature type="region of interest" description="Disordered" evidence="1">
    <location>
        <begin position="620"/>
        <end position="652"/>
    </location>
</feature>
<feature type="compositionally biased region" description="Basic and acidic residues" evidence="1">
    <location>
        <begin position="1322"/>
        <end position="1343"/>
    </location>
</feature>
<feature type="region of interest" description="Disordered" evidence="1">
    <location>
        <begin position="1095"/>
        <end position="1177"/>
    </location>
</feature>
<proteinExistence type="predicted"/>
<feature type="compositionally biased region" description="Basic and acidic residues" evidence="1">
    <location>
        <begin position="78"/>
        <end position="93"/>
    </location>
</feature>